<dbReference type="EC" id="2.7.13.3" evidence="2"/>
<dbReference type="SUPFAM" id="SSF47384">
    <property type="entry name" value="Homodimeric domain of signal transducing histidine kinase"/>
    <property type="match status" value="1"/>
</dbReference>
<reference evidence="6 7" key="1">
    <citation type="submission" date="2019-11" db="EMBL/GenBank/DDBJ databases">
        <title>Novel Deefgea species.</title>
        <authorList>
            <person name="Han J.-H."/>
        </authorList>
    </citation>
    <scope>NUCLEOTIDE SEQUENCE [LARGE SCALE GENOMIC DNA]</scope>
    <source>
        <strain evidence="6 7">LMG 24817</strain>
    </source>
</reference>
<dbReference type="InterPro" id="IPR003594">
    <property type="entry name" value="HATPase_dom"/>
</dbReference>
<comment type="catalytic activity">
    <reaction evidence="1">
        <text>ATP + protein L-histidine = ADP + protein N-phospho-L-histidine.</text>
        <dbReference type="EC" id="2.7.13.3"/>
    </reaction>
</comment>
<keyword evidence="4" id="KW-0472">Membrane</keyword>
<keyword evidence="4" id="KW-0812">Transmembrane</keyword>
<dbReference type="InterPro" id="IPR036097">
    <property type="entry name" value="HisK_dim/P_sf"/>
</dbReference>
<dbReference type="InterPro" id="IPR036890">
    <property type="entry name" value="HATPase_C_sf"/>
</dbReference>
<dbReference type="SUPFAM" id="SSF55874">
    <property type="entry name" value="ATPase domain of HSP90 chaperone/DNA topoisomerase II/histidine kinase"/>
    <property type="match status" value="1"/>
</dbReference>
<gene>
    <name evidence="6" type="ORF">GM173_12745</name>
</gene>
<evidence type="ECO:0000259" key="5">
    <source>
        <dbReference type="PROSITE" id="PS50109"/>
    </source>
</evidence>
<keyword evidence="7" id="KW-1185">Reference proteome</keyword>
<dbReference type="CDD" id="cd00075">
    <property type="entry name" value="HATPase"/>
    <property type="match status" value="1"/>
</dbReference>
<dbReference type="Gene3D" id="3.30.565.10">
    <property type="entry name" value="Histidine kinase-like ATPase, C-terminal domain"/>
    <property type="match status" value="1"/>
</dbReference>
<sequence length="739" mass="81660">MNSSSSSSVVQLRRLQRHFVLFLLSIAIPIMAVVWLYKKHTEVALQERIFAEVIAHTQQQQLAFTQVIQIATSHLQRLSVQLIDALNHPEMALNDSQWQSLSQLGIRRQGSGELTGSKLDAALRDRYGSLFVSPKALQHAQLEKEISATMAIFPAIKAAHRAYPFFQWTYYYSPREDFSSLYPYVSEADIMQATASRSIEDALKVVFDAGGTKPVQMIGPNRNPQQQQQWTAPYYDAGGKGAMVSLLLPQYVNQQFVGVLGTDVTLRMFGEVLQGSARHLGHAIVVDRAGNVIADDVGLVQSNKDILKLDKALPSELAQLLLARHTMEKNKIHQMGNWYWMSVPLKGSEWDLLVYFSAQELSLLADQQAKSTLWILLGLIGFLAIAMWLMSRHFAFPALRLVDFLNKLISHPEQQIPAVPKAWQPSFEQVAATAQERHTYLKTIEAQAEDLEKTVAQRTEQLSHANTALLESIEQLKSTQKMLVESEKMAALGALVAGVAHELNTPIGVGVTISSTLLEKNQELVQQLAEQTLRKSVLAEYVSENQQGLAILSRNLAQAANLVNSFKKVAVDQASDQRRDFDLAETVHHVIQTMQVLFDSHIELESSVPSGFQFDSYPGALVQVLNNLIANAETHGFVGRQHGKVTISAQAVGDAQLELIVSDDGLGIDPEHLAHIFEPFFTTKLGQGGSGLGLSIVYNLVTSILGGKIEVLSQVNVGTTFTLLLPLTAPRKAHPHQAE</sequence>
<keyword evidence="3" id="KW-0597">Phosphoprotein</keyword>
<accession>A0ABS2CEK0</accession>
<dbReference type="SMART" id="SM00387">
    <property type="entry name" value="HATPase_c"/>
    <property type="match status" value="1"/>
</dbReference>
<dbReference type="InterPro" id="IPR005467">
    <property type="entry name" value="His_kinase_dom"/>
</dbReference>
<comment type="caution">
    <text evidence="6">The sequence shown here is derived from an EMBL/GenBank/DDBJ whole genome shotgun (WGS) entry which is preliminary data.</text>
</comment>
<dbReference type="Gene3D" id="1.10.287.130">
    <property type="match status" value="1"/>
</dbReference>
<evidence type="ECO:0000256" key="1">
    <source>
        <dbReference type="ARBA" id="ARBA00000085"/>
    </source>
</evidence>
<dbReference type="InterPro" id="IPR003661">
    <property type="entry name" value="HisK_dim/P_dom"/>
</dbReference>
<evidence type="ECO:0000313" key="7">
    <source>
        <dbReference type="Proteomes" id="UP001195660"/>
    </source>
</evidence>
<feature type="transmembrane region" description="Helical" evidence="4">
    <location>
        <begin position="372"/>
        <end position="390"/>
    </location>
</feature>
<dbReference type="RefSeq" id="WP_203571769.1">
    <property type="nucleotide sequence ID" value="NZ_WOFE01000007.1"/>
</dbReference>
<proteinExistence type="predicted"/>
<name>A0ABS2CEK0_9NEIS</name>
<protein>
    <recommendedName>
        <fullName evidence="2">histidine kinase</fullName>
        <ecNumber evidence="2">2.7.13.3</ecNumber>
    </recommendedName>
</protein>
<dbReference type="PANTHER" id="PTHR43065">
    <property type="entry name" value="SENSOR HISTIDINE KINASE"/>
    <property type="match status" value="1"/>
</dbReference>
<evidence type="ECO:0000256" key="2">
    <source>
        <dbReference type="ARBA" id="ARBA00012438"/>
    </source>
</evidence>
<dbReference type="Pfam" id="PF02518">
    <property type="entry name" value="HATPase_c"/>
    <property type="match status" value="1"/>
</dbReference>
<dbReference type="PANTHER" id="PTHR43065:SF42">
    <property type="entry name" value="TWO-COMPONENT SENSOR PPRA"/>
    <property type="match status" value="1"/>
</dbReference>
<dbReference type="EMBL" id="WOFE01000007">
    <property type="protein sequence ID" value="MBM5572437.1"/>
    <property type="molecule type" value="Genomic_DNA"/>
</dbReference>
<evidence type="ECO:0000256" key="3">
    <source>
        <dbReference type="ARBA" id="ARBA00022553"/>
    </source>
</evidence>
<evidence type="ECO:0000256" key="4">
    <source>
        <dbReference type="SAM" id="Phobius"/>
    </source>
</evidence>
<dbReference type="PROSITE" id="PS50109">
    <property type="entry name" value="HIS_KIN"/>
    <property type="match status" value="1"/>
</dbReference>
<keyword evidence="4" id="KW-1133">Transmembrane helix</keyword>
<evidence type="ECO:0000313" key="6">
    <source>
        <dbReference type="EMBL" id="MBM5572437.1"/>
    </source>
</evidence>
<organism evidence="6 7">
    <name type="scientific">Deefgea chitinilytica</name>
    <dbReference type="NCBI Taxonomy" id="570276"/>
    <lineage>
        <taxon>Bacteria</taxon>
        <taxon>Pseudomonadati</taxon>
        <taxon>Pseudomonadota</taxon>
        <taxon>Betaproteobacteria</taxon>
        <taxon>Neisseriales</taxon>
        <taxon>Chitinibacteraceae</taxon>
        <taxon>Deefgea</taxon>
    </lineage>
</organism>
<dbReference type="Proteomes" id="UP001195660">
    <property type="component" value="Unassembled WGS sequence"/>
</dbReference>
<dbReference type="CDD" id="cd00082">
    <property type="entry name" value="HisKA"/>
    <property type="match status" value="1"/>
</dbReference>
<feature type="transmembrane region" description="Helical" evidence="4">
    <location>
        <begin position="20"/>
        <end position="37"/>
    </location>
</feature>
<feature type="domain" description="Histidine kinase" evidence="5">
    <location>
        <begin position="498"/>
        <end position="729"/>
    </location>
</feature>
<dbReference type="PRINTS" id="PR00344">
    <property type="entry name" value="BCTRLSENSOR"/>
</dbReference>
<dbReference type="Gene3D" id="3.30.450.20">
    <property type="entry name" value="PAS domain"/>
    <property type="match status" value="2"/>
</dbReference>
<dbReference type="InterPro" id="IPR004358">
    <property type="entry name" value="Sig_transdc_His_kin-like_C"/>
</dbReference>